<dbReference type="EMBL" id="JAAMPC010000003">
    <property type="protein sequence ID" value="KAG2319417.1"/>
    <property type="molecule type" value="Genomic_DNA"/>
</dbReference>
<accession>A0A8X8B2J5</accession>
<dbReference type="OrthoDB" id="993238at2759"/>
<gene>
    <name evidence="10" type="ORF">Bca52824_012630</name>
</gene>
<dbReference type="InterPro" id="IPR039641">
    <property type="entry name" value="LCR"/>
</dbReference>
<evidence type="ECO:0000313" key="11">
    <source>
        <dbReference type="Proteomes" id="UP000886595"/>
    </source>
</evidence>
<evidence type="ECO:0000256" key="3">
    <source>
        <dbReference type="ARBA" id="ARBA00022525"/>
    </source>
</evidence>
<keyword evidence="4 9" id="KW-0929">Antimicrobial</keyword>
<keyword evidence="6 9" id="KW-0732">Signal</keyword>
<evidence type="ECO:0000256" key="2">
    <source>
        <dbReference type="ARBA" id="ARBA00006722"/>
    </source>
</evidence>
<evidence type="ECO:0000256" key="9">
    <source>
        <dbReference type="RuleBase" id="RU367109"/>
    </source>
</evidence>
<evidence type="ECO:0000313" key="10">
    <source>
        <dbReference type="EMBL" id="KAG2319417.1"/>
    </source>
</evidence>
<dbReference type="PANTHER" id="PTHR36788:SF2">
    <property type="entry name" value="DEFENSIN-LIKE PROTEIN 183"/>
    <property type="match status" value="1"/>
</dbReference>
<name>A0A8X8B2J5_BRACI</name>
<dbReference type="Proteomes" id="UP000886595">
    <property type="component" value="Unassembled WGS sequence"/>
</dbReference>
<keyword evidence="3 9" id="KW-0964">Secreted</keyword>
<dbReference type="GO" id="GO:0050832">
    <property type="term" value="P:defense response to fungus"/>
    <property type="evidence" value="ECO:0007669"/>
    <property type="project" value="UniProtKB-UniRule"/>
</dbReference>
<evidence type="ECO:0000256" key="8">
    <source>
        <dbReference type="ARBA" id="ARBA00023157"/>
    </source>
</evidence>
<keyword evidence="7 9" id="KW-0611">Plant defense</keyword>
<evidence type="ECO:0000256" key="6">
    <source>
        <dbReference type="ARBA" id="ARBA00022729"/>
    </source>
</evidence>
<organism evidence="10 11">
    <name type="scientific">Brassica carinata</name>
    <name type="common">Ethiopian mustard</name>
    <name type="synonym">Abyssinian cabbage</name>
    <dbReference type="NCBI Taxonomy" id="52824"/>
    <lineage>
        <taxon>Eukaryota</taxon>
        <taxon>Viridiplantae</taxon>
        <taxon>Streptophyta</taxon>
        <taxon>Embryophyta</taxon>
        <taxon>Tracheophyta</taxon>
        <taxon>Spermatophyta</taxon>
        <taxon>Magnoliopsida</taxon>
        <taxon>eudicotyledons</taxon>
        <taxon>Gunneridae</taxon>
        <taxon>Pentapetalae</taxon>
        <taxon>rosids</taxon>
        <taxon>malvids</taxon>
        <taxon>Brassicales</taxon>
        <taxon>Brassicaceae</taxon>
        <taxon>Brassiceae</taxon>
        <taxon>Brassica</taxon>
    </lineage>
</organism>
<reference evidence="10 11" key="1">
    <citation type="submission" date="2020-02" db="EMBL/GenBank/DDBJ databases">
        <authorList>
            <person name="Ma Q."/>
            <person name="Huang Y."/>
            <person name="Song X."/>
            <person name="Pei D."/>
        </authorList>
    </citation>
    <scope>NUCLEOTIDE SEQUENCE [LARGE SCALE GENOMIC DNA]</scope>
    <source>
        <strain evidence="10">Sxm20200214</strain>
        <tissue evidence="10">Leaf</tissue>
    </source>
</reference>
<feature type="chain" id="PRO_5036518580" description="Defensin-like protein" evidence="9">
    <location>
        <begin position="27"/>
        <end position="129"/>
    </location>
</feature>
<evidence type="ECO:0000256" key="7">
    <source>
        <dbReference type="ARBA" id="ARBA00022821"/>
    </source>
</evidence>
<evidence type="ECO:0000256" key="1">
    <source>
        <dbReference type="ARBA" id="ARBA00004613"/>
    </source>
</evidence>
<comment type="similarity">
    <text evidence="2 9">Belongs to the DEFL family.</text>
</comment>
<proteinExistence type="inferred from homology"/>
<keyword evidence="8" id="KW-1015">Disulfide bond</keyword>
<sequence>MKKALSLVFFMIFSIMLASVKNKVNADICTEGLGICTQCDERCKARHGPTGQGMCDRYNLCTCNYICGPVPRPPGPSPPTKRCSGGAGLCDIKCGNPCCNQSCAQKYPGGVGFCDSLAHTLLCKCQYPC</sequence>
<feature type="signal peptide" evidence="9">
    <location>
        <begin position="1"/>
        <end position="26"/>
    </location>
</feature>
<dbReference type="AlphaFoldDB" id="A0A8X8B2J5"/>
<keyword evidence="5 9" id="KW-0295">Fungicide</keyword>
<dbReference type="GO" id="GO:0031640">
    <property type="term" value="P:killing of cells of another organism"/>
    <property type="evidence" value="ECO:0007669"/>
    <property type="project" value="UniProtKB-UniRule"/>
</dbReference>
<evidence type="ECO:0000256" key="4">
    <source>
        <dbReference type="ARBA" id="ARBA00022529"/>
    </source>
</evidence>
<dbReference type="PANTHER" id="PTHR36788">
    <property type="entry name" value="DEFENSIN-LIKE PROTEIN 183"/>
    <property type="match status" value="1"/>
</dbReference>
<comment type="subcellular location">
    <subcellularLocation>
        <location evidence="1 9">Secreted</location>
    </subcellularLocation>
</comment>
<comment type="caution">
    <text evidence="10">The sequence shown here is derived from an EMBL/GenBank/DDBJ whole genome shotgun (WGS) entry which is preliminary data.</text>
</comment>
<protein>
    <recommendedName>
        <fullName evidence="9">Defensin-like protein</fullName>
    </recommendedName>
</protein>
<evidence type="ECO:0000256" key="5">
    <source>
        <dbReference type="ARBA" id="ARBA00022577"/>
    </source>
</evidence>
<dbReference type="GO" id="GO:0005576">
    <property type="term" value="C:extracellular region"/>
    <property type="evidence" value="ECO:0007669"/>
    <property type="project" value="UniProtKB-SubCell"/>
</dbReference>
<keyword evidence="11" id="KW-1185">Reference proteome</keyword>